<organism evidence="1 2">
    <name type="scientific">Salinirubrum litoreum</name>
    <dbReference type="NCBI Taxonomy" id="1126234"/>
    <lineage>
        <taxon>Archaea</taxon>
        <taxon>Methanobacteriati</taxon>
        <taxon>Methanobacteriota</taxon>
        <taxon>Stenosarchaea group</taxon>
        <taxon>Halobacteria</taxon>
        <taxon>Halobacteriales</taxon>
        <taxon>Haloferacaceae</taxon>
        <taxon>Salinirubrum</taxon>
    </lineage>
</organism>
<dbReference type="Proteomes" id="UP001596201">
    <property type="component" value="Unassembled WGS sequence"/>
</dbReference>
<gene>
    <name evidence="1" type="ORF">ACFPJ5_11970</name>
</gene>
<dbReference type="RefSeq" id="WP_227229899.1">
    <property type="nucleotide sequence ID" value="NZ_JAJCVJ010000002.1"/>
</dbReference>
<name>A0ABD5RCX6_9EURY</name>
<reference evidence="1 2" key="1">
    <citation type="journal article" date="2019" name="Int. J. Syst. Evol. Microbiol.">
        <title>The Global Catalogue of Microorganisms (GCM) 10K type strain sequencing project: providing services to taxonomists for standard genome sequencing and annotation.</title>
        <authorList>
            <consortium name="The Broad Institute Genomics Platform"/>
            <consortium name="The Broad Institute Genome Sequencing Center for Infectious Disease"/>
            <person name="Wu L."/>
            <person name="Ma J."/>
        </authorList>
    </citation>
    <scope>NUCLEOTIDE SEQUENCE [LARGE SCALE GENOMIC DNA]</scope>
    <source>
        <strain evidence="1 2">CGMCC 1.12237</strain>
    </source>
</reference>
<accession>A0ABD5RCX6</accession>
<comment type="caution">
    <text evidence="1">The sequence shown here is derived from an EMBL/GenBank/DDBJ whole genome shotgun (WGS) entry which is preliminary data.</text>
</comment>
<protein>
    <submittedName>
        <fullName evidence="1">Uncharacterized protein</fullName>
    </submittedName>
</protein>
<evidence type="ECO:0000313" key="1">
    <source>
        <dbReference type="EMBL" id="MFC5367653.1"/>
    </source>
</evidence>
<dbReference type="EMBL" id="JBHSKX010000002">
    <property type="protein sequence ID" value="MFC5367653.1"/>
    <property type="molecule type" value="Genomic_DNA"/>
</dbReference>
<proteinExistence type="predicted"/>
<sequence length="197" mass="21506">MAPLHDRLPRQRNVLLLSESLDSTSRDTGFALLTPAETAATRVLVISYLDTPADWLDRWADRVGDLPTAVRLVTVGEMAAGDDDWQSAATGNVEVTRASPTDLTGVGIAVSDTLSAWAETDDRVVVCVDSVTTMLQYAPLATVFRFLHTICRRFASVEALAHFHLDPTAHDDQTVARLTQLFDSLVRVEDGDVTLRA</sequence>
<evidence type="ECO:0000313" key="2">
    <source>
        <dbReference type="Proteomes" id="UP001596201"/>
    </source>
</evidence>
<dbReference type="Pfam" id="PF24336">
    <property type="entry name" value="DUF7504"/>
    <property type="match status" value="1"/>
</dbReference>
<dbReference type="InterPro" id="IPR055927">
    <property type="entry name" value="DUF7504"/>
</dbReference>
<dbReference type="AlphaFoldDB" id="A0ABD5RCX6"/>
<keyword evidence="2" id="KW-1185">Reference proteome</keyword>